<reference evidence="3 4" key="1">
    <citation type="journal article" date="2022" name="Gigascience">
        <title>A chromosome-level genome assembly and annotation of the desert horned lizard, Phrynosoma platyrhinos, provides insight into chromosomal rearrangements among reptiles.</title>
        <authorList>
            <person name="Koochekian N."/>
            <person name="Ascanio A."/>
            <person name="Farleigh K."/>
            <person name="Card D.C."/>
            <person name="Schield D.R."/>
            <person name="Castoe T.A."/>
            <person name="Jezkova T."/>
        </authorList>
    </citation>
    <scope>NUCLEOTIDE SEQUENCE [LARGE SCALE GENOMIC DNA]</scope>
    <source>
        <strain evidence="3">NK-2021</strain>
    </source>
</reference>
<dbReference type="Gene3D" id="2.30.29.30">
    <property type="entry name" value="Pleckstrin-homology domain (PH domain)/Phosphotyrosine-binding domain (PTB)"/>
    <property type="match status" value="1"/>
</dbReference>
<keyword evidence="1" id="KW-0472">Membrane</keyword>
<evidence type="ECO:0000313" key="4">
    <source>
        <dbReference type="Proteomes" id="UP000826234"/>
    </source>
</evidence>
<sequence length="378" mass="43175">MSRHGVGKARLITGRPSGWGLFISCFRKAQYPILVVEIMLGMPKIPGICPLNTHGHEVAVEEEWRHFPVFRTKPMHEKAGPMHSLDKLEALHKEKSLDSPNGNLHLSDAVKDEELKKCHREVVAPNKYNSQYHKLFKDIPTEESVLKVCSCALQRDILIQGRLYISPNWLCFYANLFGKDIKVVIPVVSVQLIKKHKTARLLPNGLAITTNASRKYIFVSLISRDSVYDVLRRVCTHLQVSSKKSLSLKELTEEPDAVALLHGRNCFLPESGINTEEELEEEPSYKAELRPSDYNLLKIFIVLICLLVVSSSYLAFRIFRLEQQLCSLSRDYLSRVPRRQALSTHGLELMEGNLPKTKMAKPSSEWLHLWRRGENEET</sequence>
<dbReference type="SMART" id="SM00568">
    <property type="entry name" value="GRAM"/>
    <property type="match status" value="1"/>
</dbReference>
<keyword evidence="1" id="KW-0812">Transmembrane</keyword>
<feature type="domain" description="GRAM" evidence="2">
    <location>
        <begin position="130"/>
        <end position="197"/>
    </location>
</feature>
<protein>
    <recommendedName>
        <fullName evidence="2">GRAM domain-containing protein</fullName>
    </recommendedName>
</protein>
<dbReference type="CDD" id="cd13220">
    <property type="entry name" value="PH-GRAM_GRAMDC"/>
    <property type="match status" value="1"/>
</dbReference>
<name>A0ABQ7SRH4_PHRPL</name>
<accession>A0ABQ7SRH4</accession>
<feature type="transmembrane region" description="Helical" evidence="1">
    <location>
        <begin position="296"/>
        <end position="316"/>
    </location>
</feature>
<organism evidence="3 4">
    <name type="scientific">Phrynosoma platyrhinos</name>
    <name type="common">Desert horned lizard</name>
    <dbReference type="NCBI Taxonomy" id="52577"/>
    <lineage>
        <taxon>Eukaryota</taxon>
        <taxon>Metazoa</taxon>
        <taxon>Chordata</taxon>
        <taxon>Craniata</taxon>
        <taxon>Vertebrata</taxon>
        <taxon>Euteleostomi</taxon>
        <taxon>Lepidosauria</taxon>
        <taxon>Squamata</taxon>
        <taxon>Bifurcata</taxon>
        <taxon>Unidentata</taxon>
        <taxon>Episquamata</taxon>
        <taxon>Toxicofera</taxon>
        <taxon>Iguania</taxon>
        <taxon>Phrynosomatidae</taxon>
        <taxon>Phrynosomatinae</taxon>
        <taxon>Phrynosoma</taxon>
    </lineage>
</organism>
<dbReference type="Proteomes" id="UP000826234">
    <property type="component" value="Unassembled WGS sequence"/>
</dbReference>
<evidence type="ECO:0000313" key="3">
    <source>
        <dbReference type="EMBL" id="KAH0619945.1"/>
    </source>
</evidence>
<dbReference type="EMBL" id="JAIPUX010003439">
    <property type="protein sequence ID" value="KAH0619945.1"/>
    <property type="molecule type" value="Genomic_DNA"/>
</dbReference>
<proteinExistence type="predicted"/>
<dbReference type="Pfam" id="PF02893">
    <property type="entry name" value="GRAM"/>
    <property type="match status" value="1"/>
</dbReference>
<evidence type="ECO:0000259" key="2">
    <source>
        <dbReference type="SMART" id="SM00568"/>
    </source>
</evidence>
<comment type="caution">
    <text evidence="3">The sequence shown here is derived from an EMBL/GenBank/DDBJ whole genome shotgun (WGS) entry which is preliminary data.</text>
</comment>
<keyword evidence="1" id="KW-1133">Transmembrane helix</keyword>
<keyword evidence="4" id="KW-1185">Reference proteome</keyword>
<dbReference type="PANTHER" id="PTHR46973:SF1">
    <property type="entry name" value="GRAM DOMAIN-CONTAINING PROTEIN 2A"/>
    <property type="match status" value="1"/>
</dbReference>
<evidence type="ECO:0000256" key="1">
    <source>
        <dbReference type="SAM" id="Phobius"/>
    </source>
</evidence>
<dbReference type="InterPro" id="IPR042624">
    <property type="entry name" value="RAMD2A"/>
</dbReference>
<dbReference type="InterPro" id="IPR004182">
    <property type="entry name" value="GRAM"/>
</dbReference>
<dbReference type="PANTHER" id="PTHR46973">
    <property type="entry name" value="GRAM DOMAIN-CONTAINING PROTEIN 2A"/>
    <property type="match status" value="1"/>
</dbReference>
<gene>
    <name evidence="3" type="ORF">JD844_014395</name>
</gene>
<dbReference type="InterPro" id="IPR011993">
    <property type="entry name" value="PH-like_dom_sf"/>
</dbReference>